<protein>
    <submittedName>
        <fullName evidence="2">Uncharacterized protein</fullName>
    </submittedName>
</protein>
<accession>A0A3E3DNP8</accession>
<gene>
    <name evidence="2" type="ORF">DWX31_10070</name>
</gene>
<sequence length="65" mass="7387">MNKIKKRQETKERCSELKERSLFFAAWGSSLVQQKVSGDGALRFTGRPAPVQEPGQQAQKRYFTG</sequence>
<evidence type="ECO:0000313" key="2">
    <source>
        <dbReference type="EMBL" id="RGD70596.1"/>
    </source>
</evidence>
<dbReference type="Proteomes" id="UP000261023">
    <property type="component" value="Unassembled WGS sequence"/>
</dbReference>
<dbReference type="EMBL" id="QTJW01000006">
    <property type="protein sequence ID" value="RGD70596.1"/>
    <property type="molecule type" value="Genomic_DNA"/>
</dbReference>
<evidence type="ECO:0000256" key="1">
    <source>
        <dbReference type="SAM" id="MobiDB-lite"/>
    </source>
</evidence>
<dbReference type="RefSeq" id="WP_029466524.1">
    <property type="nucleotide sequence ID" value="NZ_QTJW01000006.1"/>
</dbReference>
<organism evidence="2 3">
    <name type="scientific">Hungatella hathewayi</name>
    <dbReference type="NCBI Taxonomy" id="154046"/>
    <lineage>
        <taxon>Bacteria</taxon>
        <taxon>Bacillati</taxon>
        <taxon>Bacillota</taxon>
        <taxon>Clostridia</taxon>
        <taxon>Lachnospirales</taxon>
        <taxon>Lachnospiraceae</taxon>
        <taxon>Hungatella</taxon>
    </lineage>
</organism>
<feature type="region of interest" description="Disordered" evidence="1">
    <location>
        <begin position="41"/>
        <end position="65"/>
    </location>
</feature>
<dbReference type="AlphaFoldDB" id="A0A3E3DNP8"/>
<comment type="caution">
    <text evidence="2">The sequence shown here is derived from an EMBL/GenBank/DDBJ whole genome shotgun (WGS) entry which is preliminary data.</text>
</comment>
<evidence type="ECO:0000313" key="3">
    <source>
        <dbReference type="Proteomes" id="UP000261023"/>
    </source>
</evidence>
<reference evidence="2 3" key="1">
    <citation type="submission" date="2018-08" db="EMBL/GenBank/DDBJ databases">
        <title>A genome reference for cultivated species of the human gut microbiota.</title>
        <authorList>
            <person name="Zou Y."/>
            <person name="Xue W."/>
            <person name="Luo G."/>
        </authorList>
    </citation>
    <scope>NUCLEOTIDE SEQUENCE [LARGE SCALE GENOMIC DNA]</scope>
    <source>
        <strain evidence="2 3">AF19-13AC</strain>
    </source>
</reference>
<name>A0A3E3DNP8_9FIRM</name>
<proteinExistence type="predicted"/>